<dbReference type="OrthoDB" id="1099at2759"/>
<feature type="transmembrane region" description="Helical" evidence="8">
    <location>
        <begin position="101"/>
        <end position="122"/>
    </location>
</feature>
<evidence type="ECO:0000256" key="3">
    <source>
        <dbReference type="ARBA" id="ARBA00022448"/>
    </source>
</evidence>
<evidence type="ECO:0000256" key="8">
    <source>
        <dbReference type="SAM" id="Phobius"/>
    </source>
</evidence>
<proteinExistence type="inferred from homology"/>
<feature type="transmembrane region" description="Helical" evidence="8">
    <location>
        <begin position="143"/>
        <end position="164"/>
    </location>
</feature>
<comment type="subcellular location">
    <subcellularLocation>
        <location evidence="1">Cell membrane</location>
        <topology evidence="1">Multi-pass membrane protein</topology>
    </subcellularLocation>
</comment>
<feature type="transmembrane region" description="Helical" evidence="8">
    <location>
        <begin position="170"/>
        <end position="196"/>
    </location>
</feature>
<gene>
    <name evidence="9" type="ORF">B0I36DRAFT_278011</name>
</gene>
<dbReference type="Gene3D" id="1.50.10.150">
    <property type="entry name" value="Voltage-dependent anion channel"/>
    <property type="match status" value="1"/>
</dbReference>
<feature type="transmembrane region" description="Helical" evidence="8">
    <location>
        <begin position="28"/>
        <end position="48"/>
    </location>
</feature>
<feature type="transmembrane region" description="Helical" evidence="8">
    <location>
        <begin position="331"/>
        <end position="357"/>
    </location>
</feature>
<dbReference type="CDD" id="cd09318">
    <property type="entry name" value="TDT_SSU1"/>
    <property type="match status" value="1"/>
</dbReference>
<dbReference type="GO" id="GO:0005886">
    <property type="term" value="C:plasma membrane"/>
    <property type="evidence" value="ECO:0007669"/>
    <property type="project" value="UniProtKB-SubCell"/>
</dbReference>
<keyword evidence="3" id="KW-0813">Transport</keyword>
<dbReference type="Proteomes" id="UP000756346">
    <property type="component" value="Unassembled WGS sequence"/>
</dbReference>
<keyword evidence="4" id="KW-1003">Cell membrane</keyword>
<keyword evidence="5 8" id="KW-0812">Transmembrane</keyword>
<dbReference type="EMBL" id="JAGTJQ010000013">
    <property type="protein sequence ID" value="KAH7014160.1"/>
    <property type="molecule type" value="Genomic_DNA"/>
</dbReference>
<organism evidence="9 10">
    <name type="scientific">Microdochium trichocladiopsis</name>
    <dbReference type="NCBI Taxonomy" id="1682393"/>
    <lineage>
        <taxon>Eukaryota</taxon>
        <taxon>Fungi</taxon>
        <taxon>Dikarya</taxon>
        <taxon>Ascomycota</taxon>
        <taxon>Pezizomycotina</taxon>
        <taxon>Sordariomycetes</taxon>
        <taxon>Xylariomycetidae</taxon>
        <taxon>Xylariales</taxon>
        <taxon>Microdochiaceae</taxon>
        <taxon>Microdochium</taxon>
    </lineage>
</organism>
<dbReference type="PANTHER" id="PTHR31686">
    <property type="match status" value="1"/>
</dbReference>
<evidence type="ECO:0000256" key="7">
    <source>
        <dbReference type="ARBA" id="ARBA00023136"/>
    </source>
</evidence>
<name>A0A9P9BIA4_9PEZI</name>
<keyword evidence="7 8" id="KW-0472">Membrane</keyword>
<keyword evidence="6 8" id="KW-1133">Transmembrane helix</keyword>
<accession>A0A9P9BIA4</accession>
<evidence type="ECO:0000313" key="9">
    <source>
        <dbReference type="EMBL" id="KAH7014160.1"/>
    </source>
</evidence>
<dbReference type="InterPro" id="IPR038665">
    <property type="entry name" value="Voltage-dep_anion_channel_sf"/>
</dbReference>
<dbReference type="InterPro" id="IPR051629">
    <property type="entry name" value="Sulfite_efflux_TDT"/>
</dbReference>
<dbReference type="GO" id="GO:0000319">
    <property type="term" value="F:sulfite transmembrane transporter activity"/>
    <property type="evidence" value="ECO:0007669"/>
    <property type="project" value="TreeGrafter"/>
</dbReference>
<comment type="caution">
    <text evidence="9">The sequence shown here is derived from an EMBL/GenBank/DDBJ whole genome shotgun (WGS) entry which is preliminary data.</text>
</comment>
<evidence type="ECO:0000313" key="10">
    <source>
        <dbReference type="Proteomes" id="UP000756346"/>
    </source>
</evidence>
<dbReference type="PANTHER" id="PTHR31686:SF1">
    <property type="entry name" value="SULFITE EFFLUX PUMP SSU1"/>
    <property type="match status" value="1"/>
</dbReference>
<dbReference type="AlphaFoldDB" id="A0A9P9BIA4"/>
<feature type="transmembrane region" description="Helical" evidence="8">
    <location>
        <begin position="269"/>
        <end position="294"/>
    </location>
</feature>
<feature type="transmembrane region" description="Helical" evidence="8">
    <location>
        <begin position="69"/>
        <end position="89"/>
    </location>
</feature>
<dbReference type="GeneID" id="70180976"/>
<keyword evidence="10" id="KW-1185">Reference proteome</keyword>
<evidence type="ECO:0000256" key="1">
    <source>
        <dbReference type="ARBA" id="ARBA00004651"/>
    </source>
</evidence>
<feature type="non-terminal residue" evidence="9">
    <location>
        <position position="366"/>
    </location>
</feature>
<evidence type="ECO:0000256" key="4">
    <source>
        <dbReference type="ARBA" id="ARBA00022475"/>
    </source>
</evidence>
<sequence length="366" mass="39569">MGTGIVSILLFTFSETYPDSQALLFQLSVFFFGLNIFLYSVILSATVLRYVFYPKFFVMMISDPGQAMYLGTMPMGLATLITMTVNVIVPRFDTATSTGWATTAWAIWWIDVVISLACALGVPWLVQTRHRGITDLEKMTAGWLLPIVSPIVASSTGSAVASVLSPPDALVTILVSYVILGTGLCAALTIIVIYYLRITTWKLPPTEHMFSTFLPLGALGQGGFAFQQLGAQAIRVFPVTETLPAMRAAAGGVTGGPEAVADALLVAKILFTLGFVIAIMLWGFAMLWLFFAVLSVTRQRVPFSNGWWASTFPLGVLATSTLAMGRNLPSVAFQTLGTIFGVVVIFMWVVVSSMLVARVATGKKWT</sequence>
<protein>
    <submittedName>
        <fullName evidence="9">Voltage-dependent anion channel</fullName>
    </submittedName>
</protein>
<evidence type="ECO:0000256" key="2">
    <source>
        <dbReference type="ARBA" id="ARBA00008566"/>
    </source>
</evidence>
<comment type="similarity">
    <text evidence="2">Belongs to the tellurite-resistance/dicarboxylate transporter (TDT) family.</text>
</comment>
<feature type="transmembrane region" description="Helical" evidence="8">
    <location>
        <begin position="208"/>
        <end position="226"/>
    </location>
</feature>
<dbReference type="Pfam" id="PF03595">
    <property type="entry name" value="SLAC1"/>
    <property type="match status" value="1"/>
</dbReference>
<reference evidence="9" key="1">
    <citation type="journal article" date="2021" name="Nat. Commun.">
        <title>Genetic determinants of endophytism in the Arabidopsis root mycobiome.</title>
        <authorList>
            <person name="Mesny F."/>
            <person name="Miyauchi S."/>
            <person name="Thiergart T."/>
            <person name="Pickel B."/>
            <person name="Atanasova L."/>
            <person name="Karlsson M."/>
            <person name="Huettel B."/>
            <person name="Barry K.W."/>
            <person name="Haridas S."/>
            <person name="Chen C."/>
            <person name="Bauer D."/>
            <person name="Andreopoulos W."/>
            <person name="Pangilinan J."/>
            <person name="LaButti K."/>
            <person name="Riley R."/>
            <person name="Lipzen A."/>
            <person name="Clum A."/>
            <person name="Drula E."/>
            <person name="Henrissat B."/>
            <person name="Kohler A."/>
            <person name="Grigoriev I.V."/>
            <person name="Martin F.M."/>
            <person name="Hacquard S."/>
        </authorList>
    </citation>
    <scope>NUCLEOTIDE SEQUENCE</scope>
    <source>
        <strain evidence="9">MPI-CAGE-CH-0230</strain>
    </source>
</reference>
<evidence type="ECO:0000256" key="6">
    <source>
        <dbReference type="ARBA" id="ARBA00022989"/>
    </source>
</evidence>
<feature type="transmembrane region" description="Helical" evidence="8">
    <location>
        <begin position="306"/>
        <end position="325"/>
    </location>
</feature>
<dbReference type="RefSeq" id="XP_046005127.1">
    <property type="nucleotide sequence ID" value="XM_046151430.1"/>
</dbReference>
<evidence type="ECO:0000256" key="5">
    <source>
        <dbReference type="ARBA" id="ARBA00022692"/>
    </source>
</evidence>
<dbReference type="InterPro" id="IPR004695">
    <property type="entry name" value="SLAC1/Mae1/Ssu1/TehA"/>
</dbReference>